<evidence type="ECO:0000256" key="3">
    <source>
        <dbReference type="ARBA" id="ARBA00022741"/>
    </source>
</evidence>
<feature type="compositionally biased region" description="Basic and acidic residues" evidence="7">
    <location>
        <begin position="179"/>
        <end position="195"/>
    </location>
</feature>
<reference evidence="9 10" key="1">
    <citation type="journal article" name="Sci. Rep.">
        <title>Telomere-to-telomere assembled and centromere annotated genomes of the two main subspecies of the button mushroom Agaricus bisporus reveal especially polymorphic chromosome ends.</title>
        <authorList>
            <person name="Sonnenberg A.S.M."/>
            <person name="Sedaghat-Telgerd N."/>
            <person name="Lavrijssen B."/>
            <person name="Ohm R.A."/>
            <person name="Hendrickx P.M."/>
            <person name="Scholtmeijer K."/>
            <person name="Baars J.J.P."/>
            <person name="van Peer A."/>
        </authorList>
    </citation>
    <scope>NUCLEOTIDE SEQUENCE [LARGE SCALE GENOMIC DNA]</scope>
    <source>
        <strain evidence="9 10">H119_p4</strain>
    </source>
</reference>
<keyword evidence="2" id="KW-0808">Transferase</keyword>
<dbReference type="SMART" id="SM00220">
    <property type="entry name" value="S_TKc"/>
    <property type="match status" value="1"/>
</dbReference>
<dbReference type="CDD" id="cd14131">
    <property type="entry name" value="PKc_Mps1"/>
    <property type="match status" value="1"/>
</dbReference>
<dbReference type="GO" id="GO:0034501">
    <property type="term" value="P:protein localization to kinetochore"/>
    <property type="evidence" value="ECO:0007669"/>
    <property type="project" value="TreeGrafter"/>
</dbReference>
<dbReference type="FunFam" id="1.10.510.10:FF:000224">
    <property type="entry name" value="serine/threonine-protein kinase mph1 isoform X1"/>
    <property type="match status" value="1"/>
</dbReference>
<feature type="domain" description="Protein kinase" evidence="8">
    <location>
        <begin position="655"/>
        <end position="950"/>
    </location>
</feature>
<evidence type="ECO:0000313" key="9">
    <source>
        <dbReference type="EMBL" id="KAF7768207.1"/>
    </source>
</evidence>
<feature type="compositionally biased region" description="Polar residues" evidence="7">
    <location>
        <begin position="58"/>
        <end position="67"/>
    </location>
</feature>
<feature type="compositionally biased region" description="Low complexity" evidence="7">
    <location>
        <begin position="91"/>
        <end position="111"/>
    </location>
</feature>
<dbReference type="PANTHER" id="PTHR22974:SF21">
    <property type="entry name" value="DUAL SPECIFICITY PROTEIN KINASE TTK"/>
    <property type="match status" value="1"/>
</dbReference>
<dbReference type="SUPFAM" id="SSF56112">
    <property type="entry name" value="Protein kinase-like (PK-like)"/>
    <property type="match status" value="1"/>
</dbReference>
<keyword evidence="1" id="KW-0723">Serine/threonine-protein kinase</keyword>
<dbReference type="Gene3D" id="3.30.200.20">
    <property type="entry name" value="Phosphorylase Kinase, domain 1"/>
    <property type="match status" value="1"/>
</dbReference>
<dbReference type="GO" id="GO:0007094">
    <property type="term" value="P:mitotic spindle assembly checkpoint signaling"/>
    <property type="evidence" value="ECO:0007669"/>
    <property type="project" value="TreeGrafter"/>
</dbReference>
<evidence type="ECO:0000313" key="10">
    <source>
        <dbReference type="Proteomes" id="UP000629468"/>
    </source>
</evidence>
<dbReference type="PANTHER" id="PTHR22974">
    <property type="entry name" value="MIXED LINEAGE PROTEIN KINASE"/>
    <property type="match status" value="1"/>
</dbReference>
<name>A0A8H7C735_AGABI</name>
<feature type="compositionally biased region" description="Low complexity" evidence="7">
    <location>
        <begin position="137"/>
        <end position="153"/>
    </location>
</feature>
<evidence type="ECO:0000256" key="4">
    <source>
        <dbReference type="ARBA" id="ARBA00022777"/>
    </source>
</evidence>
<dbReference type="FunFam" id="3.30.200.20:FF:000131">
    <property type="entry name" value="Dual specificity protein kinase TTK"/>
    <property type="match status" value="1"/>
</dbReference>
<dbReference type="PROSITE" id="PS00107">
    <property type="entry name" value="PROTEIN_KINASE_ATP"/>
    <property type="match status" value="1"/>
</dbReference>
<keyword evidence="4" id="KW-0418">Kinase</keyword>
<comment type="caution">
    <text evidence="9">The sequence shown here is derived from an EMBL/GenBank/DDBJ whole genome shotgun (WGS) entry which is preliminary data.</text>
</comment>
<dbReference type="PROSITE" id="PS00108">
    <property type="entry name" value="PROTEIN_KINASE_ST"/>
    <property type="match status" value="1"/>
</dbReference>
<feature type="region of interest" description="Disordered" evidence="7">
    <location>
        <begin position="430"/>
        <end position="617"/>
    </location>
</feature>
<dbReference type="Gene3D" id="1.10.510.10">
    <property type="entry name" value="Transferase(Phosphotransferase) domain 1"/>
    <property type="match status" value="1"/>
</dbReference>
<dbReference type="GO" id="GO:0033316">
    <property type="term" value="P:meiotic spindle assembly checkpoint signaling"/>
    <property type="evidence" value="ECO:0007669"/>
    <property type="project" value="TreeGrafter"/>
</dbReference>
<dbReference type="InterPro" id="IPR011009">
    <property type="entry name" value="Kinase-like_dom_sf"/>
</dbReference>
<accession>A0A8H7C735</accession>
<sequence>MASISPSTSPPRTPNDARIGAAALGPRKSATPSSDDSIEDLSFDYIIDENGKYLRISKGSSKGSPQSYTPPTPPDDPIERKELRKPPSPISLNSPLQRSSLSRSESAYSVLETVPTAVPDRPARSLSRTTSGPVLSNPPSYAAPTSSSTAKPRTAPRRIALEEAPEKHEFGPASSRSRQPPDFHSQSHQDEKENISETDENAYQASAPGKRRRSPTLPRSSARTAIRPPPSSIRATDTSSRAAQARQVGTASNRPARMIKSVSTSTAPKSDRYIDTDASESEYGPSPTSAPGHGDRDPHIGSAPNGLESDEDAEFDPPNVPFPSSSASSGMFGRQRNHVISTASVSNALNQSTTRPRRSASLTEGLAGNDDYQLQVQQQYANGHSRPGTNLGMNTINEDSVVPKRVPVREREQQEAEILSDCEKYIREVEIEAREPEPSPRQSPSPTHSNVHRARLAHGHRRRDSDTLKSGAPSITGSPTVADYLPRVSKPSHGRISPPSSRAPQGKISPSGPGPRARLSPKGRMSPPTTRGRLSPNPSAVSTGTEFSKHRRTPTAPDFPTANDLADSGASEAFSGKASEQEEDYNNERERMAPAQSTGTRQASPPPAYTTQPSFAQAAPSLASSQLNSIRPVDVRPPPPSIQTPRVIVVNKRPYARLDLIGKGGSSRVFRVMSHNNDLYAIKRVSLDRTDNEMMAGYMNEIALLKRLEGNHRIIRLIDSEVRAGPGGTKGHLLLVMECGEIDLARLLQDQMKNPLNMVWVAYYWQQMLQAVHVIHEEKIVHSDLKPANFVLVRGQLKLIDFGIANAIANDTTNIQRDHQVGTINYMSPEAIELPDGMRRLKVGRPSDVWSLGVILYQMIYGQPPFQHLPFLQKMRAIPNQGYAIEFPEFAMPTIPGSKSPNGDQISPPTKLEHLKCRVRSDVIDSIKQCLTRNSKERATIPELLEHSWLSMKESELNAPVKPQLAHDEVVINPYYMRQLLHYGIKLGASQGDSMDPDALLREAERLVAELKSLHT</sequence>
<evidence type="ECO:0000256" key="1">
    <source>
        <dbReference type="ARBA" id="ARBA00022527"/>
    </source>
</evidence>
<feature type="compositionally biased region" description="Polar residues" evidence="7">
    <location>
        <begin position="233"/>
        <end position="253"/>
    </location>
</feature>
<dbReference type="GO" id="GO:0098813">
    <property type="term" value="P:nuclear chromosome segregation"/>
    <property type="evidence" value="ECO:0007669"/>
    <property type="project" value="UniProtKB-ARBA"/>
</dbReference>
<dbReference type="GO" id="GO:0004674">
    <property type="term" value="F:protein serine/threonine kinase activity"/>
    <property type="evidence" value="ECO:0007669"/>
    <property type="project" value="UniProtKB-KW"/>
</dbReference>
<feature type="compositionally biased region" description="Basic residues" evidence="7">
    <location>
        <begin position="450"/>
        <end position="462"/>
    </location>
</feature>
<dbReference type="GO" id="GO:0005524">
    <property type="term" value="F:ATP binding"/>
    <property type="evidence" value="ECO:0007669"/>
    <property type="project" value="UniProtKB-UniRule"/>
</dbReference>
<dbReference type="PROSITE" id="PS50011">
    <property type="entry name" value="PROTEIN_KINASE_DOM"/>
    <property type="match status" value="1"/>
</dbReference>
<evidence type="ECO:0000256" key="5">
    <source>
        <dbReference type="ARBA" id="ARBA00022840"/>
    </source>
</evidence>
<dbReference type="GO" id="GO:0005634">
    <property type="term" value="C:nucleus"/>
    <property type="evidence" value="ECO:0007669"/>
    <property type="project" value="TreeGrafter"/>
</dbReference>
<keyword evidence="5 6" id="KW-0067">ATP-binding</keyword>
<dbReference type="AlphaFoldDB" id="A0A8H7C735"/>
<dbReference type="Proteomes" id="UP000629468">
    <property type="component" value="Unassembled WGS sequence"/>
</dbReference>
<feature type="compositionally biased region" description="Basic and acidic residues" evidence="7">
    <location>
        <begin position="159"/>
        <end position="170"/>
    </location>
</feature>
<evidence type="ECO:0000256" key="6">
    <source>
        <dbReference type="PROSITE-ProRule" id="PRU10141"/>
    </source>
</evidence>
<proteinExistence type="predicted"/>
<dbReference type="InterPro" id="IPR027084">
    <property type="entry name" value="Mps1_cat"/>
</dbReference>
<evidence type="ECO:0000256" key="2">
    <source>
        <dbReference type="ARBA" id="ARBA00022679"/>
    </source>
</evidence>
<feature type="compositionally biased region" description="Polar residues" evidence="7">
    <location>
        <begin position="338"/>
        <end position="354"/>
    </location>
</feature>
<feature type="region of interest" description="Disordered" evidence="7">
    <location>
        <begin position="1"/>
        <end position="40"/>
    </location>
</feature>
<feature type="region of interest" description="Disordered" evidence="7">
    <location>
        <begin position="55"/>
        <end position="369"/>
    </location>
</feature>
<keyword evidence="3 6" id="KW-0547">Nucleotide-binding</keyword>
<evidence type="ECO:0000259" key="8">
    <source>
        <dbReference type="PROSITE" id="PS50011"/>
    </source>
</evidence>
<dbReference type="InterPro" id="IPR008271">
    <property type="entry name" value="Ser/Thr_kinase_AS"/>
</dbReference>
<feature type="compositionally biased region" description="Polar residues" evidence="7">
    <location>
        <begin position="536"/>
        <end position="546"/>
    </location>
</feature>
<gene>
    <name evidence="9" type="ORF">Agabi119p4_7450</name>
</gene>
<feature type="binding site" evidence="6">
    <location>
        <position position="683"/>
    </location>
    <ligand>
        <name>ATP</name>
        <dbReference type="ChEBI" id="CHEBI:30616"/>
    </ligand>
</feature>
<dbReference type="InterPro" id="IPR017441">
    <property type="entry name" value="Protein_kinase_ATP_BS"/>
</dbReference>
<protein>
    <recommendedName>
        <fullName evidence="8">Protein kinase domain-containing protein</fullName>
    </recommendedName>
</protein>
<dbReference type="EMBL" id="JABXXO010000010">
    <property type="protein sequence ID" value="KAF7768207.1"/>
    <property type="molecule type" value="Genomic_DNA"/>
</dbReference>
<organism evidence="9 10">
    <name type="scientific">Agaricus bisporus var. burnettii</name>
    <dbReference type="NCBI Taxonomy" id="192524"/>
    <lineage>
        <taxon>Eukaryota</taxon>
        <taxon>Fungi</taxon>
        <taxon>Dikarya</taxon>
        <taxon>Basidiomycota</taxon>
        <taxon>Agaricomycotina</taxon>
        <taxon>Agaricomycetes</taxon>
        <taxon>Agaricomycetidae</taxon>
        <taxon>Agaricales</taxon>
        <taxon>Agaricineae</taxon>
        <taxon>Agaricaceae</taxon>
        <taxon>Agaricus</taxon>
    </lineage>
</organism>
<dbReference type="Pfam" id="PF00069">
    <property type="entry name" value="Pkinase"/>
    <property type="match status" value="1"/>
</dbReference>
<dbReference type="GO" id="GO:0000776">
    <property type="term" value="C:kinetochore"/>
    <property type="evidence" value="ECO:0007669"/>
    <property type="project" value="TreeGrafter"/>
</dbReference>
<dbReference type="InterPro" id="IPR000719">
    <property type="entry name" value="Prot_kinase_dom"/>
</dbReference>
<evidence type="ECO:0000256" key="7">
    <source>
        <dbReference type="SAM" id="MobiDB-lite"/>
    </source>
</evidence>
<dbReference type="GO" id="GO:0004712">
    <property type="term" value="F:protein serine/threonine/tyrosine kinase activity"/>
    <property type="evidence" value="ECO:0007669"/>
    <property type="project" value="TreeGrafter"/>
</dbReference>